<keyword evidence="3 7" id="KW-0812">Transmembrane</keyword>
<dbReference type="Pfam" id="PF01490">
    <property type="entry name" value="Aa_trans"/>
    <property type="match status" value="1"/>
</dbReference>
<evidence type="ECO:0000313" key="9">
    <source>
        <dbReference type="EMBL" id="CAD6445115.1"/>
    </source>
</evidence>
<comment type="caution">
    <text evidence="9">The sequence shown here is derived from an EMBL/GenBank/DDBJ whole genome shotgun (WGS) entry which is preliminary data.</text>
</comment>
<feature type="domain" description="Amino acid transporter transmembrane" evidence="8">
    <location>
        <begin position="158"/>
        <end position="544"/>
    </location>
</feature>
<evidence type="ECO:0000256" key="3">
    <source>
        <dbReference type="ARBA" id="ARBA00022692"/>
    </source>
</evidence>
<gene>
    <name evidence="9" type="ORF">SCLTRI_LOCUS4907</name>
</gene>
<evidence type="ECO:0000259" key="8">
    <source>
        <dbReference type="Pfam" id="PF01490"/>
    </source>
</evidence>
<feature type="transmembrane region" description="Helical" evidence="7">
    <location>
        <begin position="398"/>
        <end position="419"/>
    </location>
</feature>
<comment type="subcellular location">
    <subcellularLocation>
        <location evidence="1">Membrane</location>
        <topology evidence="1">Multi-pass membrane protein</topology>
    </subcellularLocation>
</comment>
<evidence type="ECO:0000256" key="4">
    <source>
        <dbReference type="ARBA" id="ARBA00022989"/>
    </source>
</evidence>
<accession>A0A8H2VVU1</accession>
<proteinExistence type="inferred from homology"/>
<dbReference type="InterPro" id="IPR013057">
    <property type="entry name" value="AA_transpt_TM"/>
</dbReference>
<feature type="transmembrane region" description="Helical" evidence="7">
    <location>
        <begin position="439"/>
        <end position="459"/>
    </location>
</feature>
<dbReference type="GO" id="GO:0015179">
    <property type="term" value="F:L-amino acid transmembrane transporter activity"/>
    <property type="evidence" value="ECO:0007669"/>
    <property type="project" value="TreeGrafter"/>
</dbReference>
<feature type="transmembrane region" description="Helical" evidence="7">
    <location>
        <begin position="480"/>
        <end position="500"/>
    </location>
</feature>
<protein>
    <submittedName>
        <fullName evidence="9">82adc8bc-b06a-4d67-8d62-8fbc98280478</fullName>
    </submittedName>
</protein>
<name>A0A8H2VVU1_9HELO</name>
<evidence type="ECO:0000256" key="1">
    <source>
        <dbReference type="ARBA" id="ARBA00004141"/>
    </source>
</evidence>
<evidence type="ECO:0000256" key="2">
    <source>
        <dbReference type="ARBA" id="ARBA00008066"/>
    </source>
</evidence>
<keyword evidence="4 7" id="KW-1133">Transmembrane helix</keyword>
<keyword evidence="10" id="KW-1185">Reference proteome</keyword>
<feature type="transmembrane region" description="Helical" evidence="7">
    <location>
        <begin position="185"/>
        <end position="205"/>
    </location>
</feature>
<evidence type="ECO:0000256" key="7">
    <source>
        <dbReference type="SAM" id="Phobius"/>
    </source>
</evidence>
<dbReference type="OrthoDB" id="40134at2759"/>
<dbReference type="PANTHER" id="PTHR22950:SF668">
    <property type="entry name" value="AMINO ACID TRANSPORTER (EUROFUNG)"/>
    <property type="match status" value="1"/>
</dbReference>
<evidence type="ECO:0000256" key="5">
    <source>
        <dbReference type="ARBA" id="ARBA00023136"/>
    </source>
</evidence>
<dbReference type="Gene3D" id="1.20.1740.10">
    <property type="entry name" value="Amino acid/polyamine transporter I"/>
    <property type="match status" value="1"/>
</dbReference>
<feature type="compositionally biased region" description="Polar residues" evidence="6">
    <location>
        <begin position="99"/>
        <end position="120"/>
    </location>
</feature>
<dbReference type="Proteomes" id="UP000624404">
    <property type="component" value="Unassembled WGS sequence"/>
</dbReference>
<comment type="similarity">
    <text evidence="2">Belongs to the amino acid/polyamine transporter 2 family.</text>
</comment>
<evidence type="ECO:0000313" key="10">
    <source>
        <dbReference type="Proteomes" id="UP000624404"/>
    </source>
</evidence>
<organism evidence="9 10">
    <name type="scientific">Sclerotinia trifoliorum</name>
    <dbReference type="NCBI Taxonomy" id="28548"/>
    <lineage>
        <taxon>Eukaryota</taxon>
        <taxon>Fungi</taxon>
        <taxon>Dikarya</taxon>
        <taxon>Ascomycota</taxon>
        <taxon>Pezizomycotina</taxon>
        <taxon>Leotiomycetes</taxon>
        <taxon>Helotiales</taxon>
        <taxon>Sclerotiniaceae</taxon>
        <taxon>Sclerotinia</taxon>
    </lineage>
</organism>
<feature type="transmembrane region" description="Helical" evidence="7">
    <location>
        <begin position="364"/>
        <end position="386"/>
    </location>
</feature>
<sequence>MSQLLGSSQPVQARTSHSSFITARENPTPDNPVAENPTLDKSSTPSRASILNSISVPAQEQKEMPNHGEDKTPRNSLRPPPAPRFVSYFSENFTDEPALQSSNEDSTSSEQTATNNSNGTEDIEAQHEKLERSTYTTNTNTTSQDPTQSTSEIHFRSMNWLQCSALMIAETISLGILALPSVLATIGLIPGILLILIMGILAWYSGYVMHQFRQKYPSIHSWADCCEILMKPLGWGRIGHEIAGAAQILFLLFLMGSHILTWIICLRTLTGGRVCNIVWGVVGMGIFWILDLPRTCKGMSWMSVKSNLKVKSNKENKLTTPTPPPAFASIGTAVLTTMISVGIRSPPQEPYTLWPRAHLSLREAFLSITNIVFAYAGHVAFFTFMSELREPNDFPKSLATLQIVEISLYLISAIVIYVYAGSGVASPALGSAGPVVSKIAFGIAVPTIVIAGVIFGHVASKYVFNKIFKGSVHVHTRTRVSTLAWMAITLGLWVVAWVIAESIPVFNELLGLVSSLFASWFTYGLPGLMWLFVYKGRWNEGWWMRGCFV</sequence>
<reference evidence="9" key="1">
    <citation type="submission" date="2020-10" db="EMBL/GenBank/DDBJ databases">
        <authorList>
            <person name="Kusch S."/>
        </authorList>
    </citation>
    <scope>NUCLEOTIDE SEQUENCE</scope>
    <source>
        <strain evidence="9">SwB9</strain>
    </source>
</reference>
<dbReference type="AlphaFoldDB" id="A0A8H2VVU1"/>
<feature type="compositionally biased region" description="Polar residues" evidence="6">
    <location>
        <begin position="1"/>
        <end position="21"/>
    </location>
</feature>
<dbReference type="EMBL" id="CAJHIA010000013">
    <property type="protein sequence ID" value="CAD6445115.1"/>
    <property type="molecule type" value="Genomic_DNA"/>
</dbReference>
<keyword evidence="5 7" id="KW-0472">Membrane</keyword>
<dbReference type="PANTHER" id="PTHR22950">
    <property type="entry name" value="AMINO ACID TRANSPORTER"/>
    <property type="match status" value="1"/>
</dbReference>
<feature type="region of interest" description="Disordered" evidence="6">
    <location>
        <begin position="1"/>
        <end position="122"/>
    </location>
</feature>
<feature type="transmembrane region" description="Helical" evidence="7">
    <location>
        <begin position="326"/>
        <end position="344"/>
    </location>
</feature>
<dbReference type="GO" id="GO:0016020">
    <property type="term" value="C:membrane"/>
    <property type="evidence" value="ECO:0007669"/>
    <property type="project" value="UniProtKB-SubCell"/>
</dbReference>
<feature type="compositionally biased region" description="Polar residues" evidence="6">
    <location>
        <begin position="39"/>
        <end position="58"/>
    </location>
</feature>
<feature type="transmembrane region" description="Helical" evidence="7">
    <location>
        <begin position="512"/>
        <end position="534"/>
    </location>
</feature>
<feature type="transmembrane region" description="Helical" evidence="7">
    <location>
        <begin position="270"/>
        <end position="290"/>
    </location>
</feature>
<evidence type="ECO:0000256" key="6">
    <source>
        <dbReference type="SAM" id="MobiDB-lite"/>
    </source>
</evidence>
<feature type="compositionally biased region" description="Basic and acidic residues" evidence="6">
    <location>
        <begin position="60"/>
        <end position="73"/>
    </location>
</feature>
<feature type="transmembrane region" description="Helical" evidence="7">
    <location>
        <begin position="242"/>
        <end position="264"/>
    </location>
</feature>